<dbReference type="Pfam" id="PF07686">
    <property type="entry name" value="V-set"/>
    <property type="match status" value="1"/>
</dbReference>
<evidence type="ECO:0000256" key="5">
    <source>
        <dbReference type="SAM" id="SignalP"/>
    </source>
</evidence>
<keyword evidence="3" id="KW-0472">Membrane</keyword>
<feature type="chain" id="PRO_5018659891" description="Immunoglobulin V-set domain-containing protein" evidence="5">
    <location>
        <begin position="25"/>
        <end position="223"/>
    </location>
</feature>
<name>A0A3S2N0L0_ORYJA</name>
<organism evidence="7 8">
    <name type="scientific">Oryzias javanicus</name>
    <name type="common">Javanese ricefish</name>
    <name type="synonym">Aplocheilus javanicus</name>
    <dbReference type="NCBI Taxonomy" id="123683"/>
    <lineage>
        <taxon>Eukaryota</taxon>
        <taxon>Metazoa</taxon>
        <taxon>Chordata</taxon>
        <taxon>Craniata</taxon>
        <taxon>Vertebrata</taxon>
        <taxon>Euteleostomi</taxon>
        <taxon>Actinopterygii</taxon>
        <taxon>Neopterygii</taxon>
        <taxon>Teleostei</taxon>
        <taxon>Neoteleostei</taxon>
        <taxon>Acanthomorphata</taxon>
        <taxon>Ovalentaria</taxon>
        <taxon>Atherinomorphae</taxon>
        <taxon>Beloniformes</taxon>
        <taxon>Adrianichthyidae</taxon>
        <taxon>Oryziinae</taxon>
        <taxon>Oryzias</taxon>
    </lineage>
</organism>
<dbReference type="PANTHER" id="PTHR11860:SF87">
    <property type="entry name" value="CMRF35-LIKE MOLECULE 8"/>
    <property type="match status" value="1"/>
</dbReference>
<dbReference type="OrthoDB" id="9805957at2759"/>
<feature type="region of interest" description="Disordered" evidence="4">
    <location>
        <begin position="156"/>
        <end position="194"/>
    </location>
</feature>
<feature type="domain" description="Immunoglobulin V-set" evidence="6">
    <location>
        <begin position="31"/>
        <end position="121"/>
    </location>
</feature>
<dbReference type="InterPro" id="IPR013783">
    <property type="entry name" value="Ig-like_fold"/>
</dbReference>
<keyword evidence="5" id="KW-0732">Signal</keyword>
<reference evidence="7 8" key="2">
    <citation type="submission" date="2019-01" db="EMBL/GenBank/DDBJ databases">
        <title>A chromosome length genome reference of the Java medaka (oryzias javanicus).</title>
        <authorList>
            <person name="Herpin A."/>
            <person name="Takehana Y."/>
            <person name="Naruse K."/>
            <person name="Ansai S."/>
            <person name="Kawaguchi M."/>
        </authorList>
    </citation>
    <scope>NUCLEOTIDE SEQUENCE [LARGE SCALE GENOMIC DNA]</scope>
    <source>
        <strain evidence="7">RS831</strain>
        <tissue evidence="7">Whole body</tissue>
    </source>
</reference>
<dbReference type="InterPro" id="IPR036179">
    <property type="entry name" value="Ig-like_dom_sf"/>
</dbReference>
<proteinExistence type="predicted"/>
<evidence type="ECO:0000256" key="4">
    <source>
        <dbReference type="SAM" id="MobiDB-lite"/>
    </source>
</evidence>
<dbReference type="PANTHER" id="PTHR11860">
    <property type="entry name" value="POLYMERIC-IMMUNOGLOBULIN RECEPTOR"/>
    <property type="match status" value="1"/>
</dbReference>
<dbReference type="SUPFAM" id="SSF48726">
    <property type="entry name" value="Immunoglobulin"/>
    <property type="match status" value="1"/>
</dbReference>
<evidence type="ECO:0000256" key="2">
    <source>
        <dbReference type="ARBA" id="ARBA00022692"/>
    </source>
</evidence>
<evidence type="ECO:0000313" key="7">
    <source>
        <dbReference type="EMBL" id="RVE71081.1"/>
    </source>
</evidence>
<evidence type="ECO:0000313" key="8">
    <source>
        <dbReference type="Proteomes" id="UP000283210"/>
    </source>
</evidence>
<evidence type="ECO:0000256" key="3">
    <source>
        <dbReference type="ARBA" id="ARBA00023136"/>
    </source>
</evidence>
<keyword evidence="2" id="KW-0812">Transmembrane</keyword>
<evidence type="ECO:0000256" key="1">
    <source>
        <dbReference type="ARBA" id="ARBA00004370"/>
    </source>
</evidence>
<protein>
    <recommendedName>
        <fullName evidence="6">Immunoglobulin V-set domain-containing protein</fullName>
    </recommendedName>
</protein>
<evidence type="ECO:0000259" key="6">
    <source>
        <dbReference type="Pfam" id="PF07686"/>
    </source>
</evidence>
<reference evidence="7 8" key="1">
    <citation type="submission" date="2018-11" db="EMBL/GenBank/DDBJ databases">
        <authorList>
            <person name="Lopez-Roques C."/>
            <person name="Donnadieu C."/>
            <person name="Bouchez O."/>
            <person name="Klopp C."/>
            <person name="Cabau C."/>
            <person name="Zahm M."/>
        </authorList>
    </citation>
    <scope>NUCLEOTIDE SEQUENCE [LARGE SCALE GENOMIC DNA]</scope>
    <source>
        <strain evidence="7">RS831</strain>
        <tissue evidence="7">Whole body</tissue>
    </source>
</reference>
<keyword evidence="8" id="KW-1185">Reference proteome</keyword>
<dbReference type="InterPro" id="IPR013106">
    <property type="entry name" value="Ig_V-set"/>
</dbReference>
<feature type="compositionally biased region" description="Polar residues" evidence="4">
    <location>
        <begin position="156"/>
        <end position="167"/>
    </location>
</feature>
<dbReference type="InterPro" id="IPR050671">
    <property type="entry name" value="CD300_family_receptors"/>
</dbReference>
<dbReference type="Proteomes" id="UP000283210">
    <property type="component" value="Chromosome 7"/>
</dbReference>
<feature type="signal peptide" evidence="5">
    <location>
        <begin position="1"/>
        <end position="24"/>
    </location>
</feature>
<dbReference type="AlphaFoldDB" id="A0A3S2N0L0"/>
<dbReference type="EMBL" id="CM012443">
    <property type="protein sequence ID" value="RVE71081.1"/>
    <property type="molecule type" value="Genomic_DNA"/>
</dbReference>
<dbReference type="Gene3D" id="2.60.40.10">
    <property type="entry name" value="Immunoglobulins"/>
    <property type="match status" value="1"/>
</dbReference>
<dbReference type="GO" id="GO:0005886">
    <property type="term" value="C:plasma membrane"/>
    <property type="evidence" value="ECO:0007669"/>
    <property type="project" value="TreeGrafter"/>
</dbReference>
<gene>
    <name evidence="7" type="ORF">OJAV_G00070930</name>
</gene>
<accession>A0A3S2N0L0</accession>
<dbReference type="GO" id="GO:0004888">
    <property type="term" value="F:transmembrane signaling receptor activity"/>
    <property type="evidence" value="ECO:0007669"/>
    <property type="project" value="TreeGrafter"/>
</dbReference>
<sequence length="223" mass="24657">MRVCQSLICCLVLILQDRASLVDAQINSYLTSEGEDITVLCFLTFEGNRRLFCKEPCEDENILIDTDKDEDQSGRYSIKCERVNFRLTVLYVTITKLKKSDSGLYRCVIREGLSLESEDKFKIIVNEASETSAPKGTVEFSPTTQTSTVVTTTTAAEKSLNSTASSHQTKDENTKSGVRALSPPPATGGSHHQNANTLRLPAVLLCLSMLWPKILESFVALQL</sequence>
<comment type="subcellular location">
    <subcellularLocation>
        <location evidence="1">Membrane</location>
    </subcellularLocation>
</comment>